<evidence type="ECO:0000256" key="2">
    <source>
        <dbReference type="ARBA" id="ARBA00009077"/>
    </source>
</evidence>
<reference evidence="6 7" key="1">
    <citation type="submission" date="2019-06" db="EMBL/GenBank/DDBJ databases">
        <title>Genome sequence of Litorilinea aerophila BAA-2444.</title>
        <authorList>
            <person name="Maclea K.S."/>
            <person name="Maurais E.G."/>
            <person name="Iannazzi L.C."/>
        </authorList>
    </citation>
    <scope>NUCLEOTIDE SEQUENCE [LARGE SCALE GENOMIC DNA]</scope>
    <source>
        <strain evidence="6 7">ATCC BAA-2444</strain>
    </source>
</reference>
<evidence type="ECO:0000256" key="5">
    <source>
        <dbReference type="RuleBase" id="RU362118"/>
    </source>
</evidence>
<dbReference type="InterPro" id="IPR015422">
    <property type="entry name" value="PyrdxlP-dep_Trfase_small"/>
</dbReference>
<dbReference type="GO" id="GO:0003962">
    <property type="term" value="F:cystathionine gamma-synthase activity"/>
    <property type="evidence" value="ECO:0007669"/>
    <property type="project" value="TreeGrafter"/>
</dbReference>
<dbReference type="InterPro" id="IPR000277">
    <property type="entry name" value="Cys/Met-Metab_PyrdxlP-dep_enz"/>
</dbReference>
<evidence type="ECO:0000256" key="3">
    <source>
        <dbReference type="ARBA" id="ARBA00022898"/>
    </source>
</evidence>
<dbReference type="InterPro" id="IPR015421">
    <property type="entry name" value="PyrdxlP-dep_Trfase_major"/>
</dbReference>
<dbReference type="AlphaFoldDB" id="A0A540VJQ0"/>
<keyword evidence="6" id="KW-0808">Transferase</keyword>
<dbReference type="InterPro" id="IPR015424">
    <property type="entry name" value="PyrdxlP-dep_Trfase"/>
</dbReference>
<dbReference type="Gene3D" id="3.90.1150.10">
    <property type="entry name" value="Aspartate Aminotransferase, domain 1"/>
    <property type="match status" value="1"/>
</dbReference>
<sequence>MQLETRAVHAGRQVDPATGAVMPPIHLSTTFERDADGAYPHGYIYTRSGNPNRQALEQCLAQLEGGAAAAAFSSGMAATMAVLQAFQPGDHVLLPADVYYGTRKLAQEIFRPWGLAVSTVDMADLEQVRAAIQPQTRLVWVETPSNPLLKITDIAAVAEMAHRVGARCVVDNTWATPVLQQPLSLGADLAMHATTKYLGGHSDLLGGALIAREEDDFFLRIREIQATGGAVPSPFDCWLLLRSIRTLPYRMRAHCHNGLAVARFLQEHPRVEAVHYPGLASHPGHTVAARQMQGFGGMLSIQVAGGADAAMAVASRVRLFTRATSLGGVESLIEHRASVEGPASTTPPNLLRLSVGLEHPDDLIADLAQALG</sequence>
<evidence type="ECO:0000313" key="6">
    <source>
        <dbReference type="EMBL" id="TQE96988.1"/>
    </source>
</evidence>
<keyword evidence="7" id="KW-1185">Reference proteome</keyword>
<dbReference type="GO" id="GO:0005737">
    <property type="term" value="C:cytoplasm"/>
    <property type="evidence" value="ECO:0007669"/>
    <property type="project" value="TreeGrafter"/>
</dbReference>
<name>A0A540VJQ0_9CHLR</name>
<evidence type="ECO:0000256" key="4">
    <source>
        <dbReference type="PIRSR" id="PIRSR001434-2"/>
    </source>
</evidence>
<accession>A0A540VJQ0</accession>
<dbReference type="Proteomes" id="UP000317371">
    <property type="component" value="Unassembled WGS sequence"/>
</dbReference>
<dbReference type="RefSeq" id="WP_141608973.1">
    <property type="nucleotide sequence ID" value="NZ_VIGC02000005.1"/>
</dbReference>
<dbReference type="GO" id="GO:0019346">
    <property type="term" value="P:transsulfuration"/>
    <property type="evidence" value="ECO:0007669"/>
    <property type="project" value="InterPro"/>
</dbReference>
<dbReference type="FunFam" id="3.40.640.10:FF:000009">
    <property type="entry name" value="Cystathionine gamma-synthase homolog"/>
    <property type="match status" value="1"/>
</dbReference>
<comment type="cofactor">
    <cofactor evidence="1 5">
        <name>pyridoxal 5'-phosphate</name>
        <dbReference type="ChEBI" id="CHEBI:597326"/>
    </cofactor>
</comment>
<gene>
    <name evidence="6" type="ORF">FKZ61_04935</name>
</gene>
<keyword evidence="6" id="KW-0032">Aminotransferase</keyword>
<dbReference type="SUPFAM" id="SSF53383">
    <property type="entry name" value="PLP-dependent transferases"/>
    <property type="match status" value="1"/>
</dbReference>
<evidence type="ECO:0000313" key="7">
    <source>
        <dbReference type="Proteomes" id="UP000317371"/>
    </source>
</evidence>
<dbReference type="InParanoid" id="A0A540VJQ0"/>
<dbReference type="EMBL" id="VIGC01000005">
    <property type="protein sequence ID" value="TQE96988.1"/>
    <property type="molecule type" value="Genomic_DNA"/>
</dbReference>
<keyword evidence="3 4" id="KW-0663">Pyridoxal phosphate</keyword>
<comment type="similarity">
    <text evidence="2 5">Belongs to the trans-sulfuration enzymes family.</text>
</comment>
<evidence type="ECO:0000256" key="1">
    <source>
        <dbReference type="ARBA" id="ARBA00001933"/>
    </source>
</evidence>
<dbReference type="InterPro" id="IPR054542">
    <property type="entry name" value="Cys_met_metab_PP"/>
</dbReference>
<dbReference type="Pfam" id="PF01053">
    <property type="entry name" value="Cys_Met_Meta_PP"/>
    <property type="match status" value="1"/>
</dbReference>
<dbReference type="CDD" id="cd00614">
    <property type="entry name" value="CGS_like"/>
    <property type="match status" value="1"/>
</dbReference>
<dbReference type="PANTHER" id="PTHR11808:SF15">
    <property type="entry name" value="CYSTATHIONINE GAMMA-LYASE"/>
    <property type="match status" value="1"/>
</dbReference>
<proteinExistence type="inferred from homology"/>
<dbReference type="GO" id="GO:0004123">
    <property type="term" value="F:cystathionine gamma-lyase activity"/>
    <property type="evidence" value="ECO:0007669"/>
    <property type="project" value="TreeGrafter"/>
</dbReference>
<dbReference type="PANTHER" id="PTHR11808">
    <property type="entry name" value="TRANS-SULFURATION ENZYME FAMILY MEMBER"/>
    <property type="match status" value="1"/>
</dbReference>
<organism evidence="6 7">
    <name type="scientific">Litorilinea aerophila</name>
    <dbReference type="NCBI Taxonomy" id="1204385"/>
    <lineage>
        <taxon>Bacteria</taxon>
        <taxon>Bacillati</taxon>
        <taxon>Chloroflexota</taxon>
        <taxon>Caldilineae</taxon>
        <taxon>Caldilineales</taxon>
        <taxon>Caldilineaceae</taxon>
        <taxon>Litorilinea</taxon>
    </lineage>
</organism>
<dbReference type="FunCoup" id="A0A540VJQ0">
    <property type="interactions" value="459"/>
</dbReference>
<dbReference type="GO" id="GO:0030170">
    <property type="term" value="F:pyridoxal phosphate binding"/>
    <property type="evidence" value="ECO:0007669"/>
    <property type="project" value="InterPro"/>
</dbReference>
<comment type="caution">
    <text evidence="6">The sequence shown here is derived from an EMBL/GenBank/DDBJ whole genome shotgun (WGS) entry which is preliminary data.</text>
</comment>
<dbReference type="Gene3D" id="3.40.640.10">
    <property type="entry name" value="Type I PLP-dependent aspartate aminotransferase-like (Major domain)"/>
    <property type="match status" value="1"/>
</dbReference>
<dbReference type="OrthoDB" id="9780685at2"/>
<dbReference type="PROSITE" id="PS00868">
    <property type="entry name" value="CYS_MET_METAB_PP"/>
    <property type="match status" value="1"/>
</dbReference>
<dbReference type="GO" id="GO:0008483">
    <property type="term" value="F:transaminase activity"/>
    <property type="evidence" value="ECO:0007669"/>
    <property type="project" value="UniProtKB-KW"/>
</dbReference>
<feature type="modified residue" description="N6-(pyridoxal phosphate)lysine" evidence="4">
    <location>
        <position position="196"/>
    </location>
</feature>
<dbReference type="PIRSF" id="PIRSF001434">
    <property type="entry name" value="CGS"/>
    <property type="match status" value="1"/>
</dbReference>
<dbReference type="GO" id="GO:0019343">
    <property type="term" value="P:cysteine biosynthetic process via cystathionine"/>
    <property type="evidence" value="ECO:0007669"/>
    <property type="project" value="TreeGrafter"/>
</dbReference>
<protein>
    <submittedName>
        <fullName evidence="6">Aminotransferase class I/II-fold pyridoxal phosphate-dependent enzyme</fullName>
    </submittedName>
</protein>